<dbReference type="SUPFAM" id="SSF46785">
    <property type="entry name" value="Winged helix' DNA-binding domain"/>
    <property type="match status" value="1"/>
</dbReference>
<dbReference type="PROSITE" id="PS50949">
    <property type="entry name" value="HTH_GNTR"/>
    <property type="match status" value="1"/>
</dbReference>
<protein>
    <recommendedName>
        <fullName evidence="4">HTH gntR-type domain-containing protein</fullName>
    </recommendedName>
</protein>
<keyword evidence="6" id="KW-1185">Reference proteome</keyword>
<dbReference type="InterPro" id="IPR011711">
    <property type="entry name" value="GntR_C"/>
</dbReference>
<gene>
    <name evidence="5" type="ORF">GCM10010394_11630</name>
</gene>
<name>A0ABP3Q7D1_9ACTN</name>
<proteinExistence type="predicted"/>
<dbReference type="PANTHER" id="PTHR43537:SF44">
    <property type="entry name" value="GNTR FAMILY REGULATORY PROTEIN"/>
    <property type="match status" value="1"/>
</dbReference>
<dbReference type="CDD" id="cd07377">
    <property type="entry name" value="WHTH_GntR"/>
    <property type="match status" value="1"/>
</dbReference>
<evidence type="ECO:0000259" key="4">
    <source>
        <dbReference type="PROSITE" id="PS50949"/>
    </source>
</evidence>
<dbReference type="Pfam" id="PF00392">
    <property type="entry name" value="GntR"/>
    <property type="match status" value="1"/>
</dbReference>
<dbReference type="InterPro" id="IPR008920">
    <property type="entry name" value="TF_FadR/GntR_C"/>
</dbReference>
<evidence type="ECO:0000313" key="6">
    <source>
        <dbReference type="Proteomes" id="UP001500668"/>
    </source>
</evidence>
<dbReference type="EMBL" id="BAAACA010000006">
    <property type="protein sequence ID" value="GAA0584468.1"/>
    <property type="molecule type" value="Genomic_DNA"/>
</dbReference>
<evidence type="ECO:0000256" key="1">
    <source>
        <dbReference type="ARBA" id="ARBA00023015"/>
    </source>
</evidence>
<dbReference type="Gene3D" id="1.10.10.10">
    <property type="entry name" value="Winged helix-like DNA-binding domain superfamily/Winged helix DNA-binding domain"/>
    <property type="match status" value="1"/>
</dbReference>
<dbReference type="SMART" id="SM00345">
    <property type="entry name" value="HTH_GNTR"/>
    <property type="match status" value="1"/>
</dbReference>
<dbReference type="SUPFAM" id="SSF48008">
    <property type="entry name" value="GntR ligand-binding domain-like"/>
    <property type="match status" value="1"/>
</dbReference>
<dbReference type="Proteomes" id="UP001500668">
    <property type="component" value="Unassembled WGS sequence"/>
</dbReference>
<keyword evidence="2" id="KW-0238">DNA-binding</keyword>
<evidence type="ECO:0000256" key="2">
    <source>
        <dbReference type="ARBA" id="ARBA00023125"/>
    </source>
</evidence>
<dbReference type="InterPro" id="IPR000524">
    <property type="entry name" value="Tscrpt_reg_HTH_GntR"/>
</dbReference>
<dbReference type="Gene3D" id="1.20.120.530">
    <property type="entry name" value="GntR ligand-binding domain-like"/>
    <property type="match status" value="1"/>
</dbReference>
<feature type="domain" description="HTH gntR-type" evidence="4">
    <location>
        <begin position="36"/>
        <end position="104"/>
    </location>
</feature>
<accession>A0ABP3Q7D1</accession>
<dbReference type="PRINTS" id="PR00035">
    <property type="entry name" value="HTHGNTR"/>
</dbReference>
<dbReference type="Pfam" id="PF07729">
    <property type="entry name" value="FCD"/>
    <property type="match status" value="1"/>
</dbReference>
<evidence type="ECO:0000313" key="5">
    <source>
        <dbReference type="EMBL" id="GAA0584468.1"/>
    </source>
</evidence>
<keyword evidence="3" id="KW-0804">Transcription</keyword>
<comment type="caution">
    <text evidence="5">The sequence shown here is derived from an EMBL/GenBank/DDBJ whole genome shotgun (WGS) entry which is preliminary data.</text>
</comment>
<reference evidence="6" key="1">
    <citation type="journal article" date="2019" name="Int. J. Syst. Evol. Microbiol.">
        <title>The Global Catalogue of Microorganisms (GCM) 10K type strain sequencing project: providing services to taxonomists for standard genome sequencing and annotation.</title>
        <authorList>
            <consortium name="The Broad Institute Genomics Platform"/>
            <consortium name="The Broad Institute Genome Sequencing Center for Infectious Disease"/>
            <person name="Wu L."/>
            <person name="Ma J."/>
        </authorList>
    </citation>
    <scope>NUCLEOTIDE SEQUENCE [LARGE SCALE GENOMIC DNA]</scope>
    <source>
        <strain evidence="6">JCM 5067</strain>
    </source>
</reference>
<dbReference type="InterPro" id="IPR036388">
    <property type="entry name" value="WH-like_DNA-bd_sf"/>
</dbReference>
<evidence type="ECO:0000256" key="3">
    <source>
        <dbReference type="ARBA" id="ARBA00023163"/>
    </source>
</evidence>
<organism evidence="5 6">
    <name type="scientific">Streptomyces crystallinus</name>
    <dbReference type="NCBI Taxonomy" id="68191"/>
    <lineage>
        <taxon>Bacteria</taxon>
        <taxon>Bacillati</taxon>
        <taxon>Actinomycetota</taxon>
        <taxon>Actinomycetes</taxon>
        <taxon>Kitasatosporales</taxon>
        <taxon>Streptomycetaceae</taxon>
        <taxon>Streptomyces</taxon>
    </lineage>
</organism>
<dbReference type="SMART" id="SM00895">
    <property type="entry name" value="FCD"/>
    <property type="match status" value="1"/>
</dbReference>
<dbReference type="PANTHER" id="PTHR43537">
    <property type="entry name" value="TRANSCRIPTIONAL REGULATOR, GNTR FAMILY"/>
    <property type="match status" value="1"/>
</dbReference>
<dbReference type="InterPro" id="IPR036390">
    <property type="entry name" value="WH_DNA-bd_sf"/>
</dbReference>
<keyword evidence="1" id="KW-0805">Transcription regulation</keyword>
<sequence>MTAPEAHWFSGSATDPHLNIAITTLGRDFVETLPRETIVDVLENRLREDILTGRHPAGSYLPPERSLADGYGVTRTTLKHAFGRLVQAGLLETRHGVGTRVRDYARLGGADLLPMLVRHSPDWIGEIFEVRRGIGALIAERAAARRDDRAAAELRELLDAVREAAGGDAVQLADAEVHRALARATGNRVYVLLTNTLFNAYLPVRAALVGPFTDPEAAYARLAPVVDAVAAGDRPAARAAADAYLTATERIMLEGLA</sequence>